<comment type="caution">
    <text evidence="2">The sequence shown here is derived from an EMBL/GenBank/DDBJ whole genome shotgun (WGS) entry which is preliminary data.</text>
</comment>
<keyword evidence="3" id="KW-1185">Reference proteome</keyword>
<gene>
    <name evidence="2" type="ORF">M6B38_372270</name>
</gene>
<feature type="domain" description="CTP synthase N-terminal" evidence="1">
    <location>
        <begin position="56"/>
        <end position="104"/>
    </location>
</feature>
<proteinExistence type="predicted"/>
<accession>A0AAX6GD24</accession>
<reference evidence="2" key="2">
    <citation type="submission" date="2023-04" db="EMBL/GenBank/DDBJ databases">
        <authorList>
            <person name="Bruccoleri R.E."/>
            <person name="Oakeley E.J."/>
            <person name="Faust A.-M."/>
            <person name="Dessus-Babus S."/>
            <person name="Altorfer M."/>
            <person name="Burckhardt D."/>
            <person name="Oertli M."/>
            <person name="Naumann U."/>
            <person name="Petersen F."/>
            <person name="Wong J."/>
        </authorList>
    </citation>
    <scope>NUCLEOTIDE SEQUENCE</scope>
    <source>
        <strain evidence="2">GSM-AAB239-AS_SAM_17_03QT</strain>
        <tissue evidence="2">Leaf</tissue>
    </source>
</reference>
<dbReference type="PANTHER" id="PTHR11550">
    <property type="entry name" value="CTP SYNTHASE"/>
    <property type="match status" value="1"/>
</dbReference>
<name>A0AAX6GD24_IRIPA</name>
<reference evidence="2" key="1">
    <citation type="journal article" date="2023" name="GigaByte">
        <title>Genome assembly of the bearded iris, Iris pallida Lam.</title>
        <authorList>
            <person name="Bruccoleri R.E."/>
            <person name="Oakeley E.J."/>
            <person name="Faust A.M.E."/>
            <person name="Altorfer M."/>
            <person name="Dessus-Babus S."/>
            <person name="Burckhardt D."/>
            <person name="Oertli M."/>
            <person name="Naumann U."/>
            <person name="Petersen F."/>
            <person name="Wong J."/>
        </authorList>
    </citation>
    <scope>NUCLEOTIDE SEQUENCE</scope>
    <source>
        <strain evidence="2">GSM-AAB239-AS_SAM_17_03QT</strain>
    </source>
</reference>
<evidence type="ECO:0000313" key="2">
    <source>
        <dbReference type="EMBL" id="KAJ6826195.1"/>
    </source>
</evidence>
<dbReference type="InterPro" id="IPR027417">
    <property type="entry name" value="P-loop_NTPase"/>
</dbReference>
<dbReference type="InterPro" id="IPR017456">
    <property type="entry name" value="CTP_synthase_N"/>
</dbReference>
<evidence type="ECO:0000313" key="3">
    <source>
        <dbReference type="Proteomes" id="UP001140949"/>
    </source>
</evidence>
<dbReference type="Pfam" id="PF06418">
    <property type="entry name" value="CTP_synth_N"/>
    <property type="match status" value="1"/>
</dbReference>
<dbReference type="GO" id="GO:0006241">
    <property type="term" value="P:CTP biosynthetic process"/>
    <property type="evidence" value="ECO:0007669"/>
    <property type="project" value="TreeGrafter"/>
</dbReference>
<dbReference type="EMBL" id="JANAVB010021000">
    <property type="protein sequence ID" value="KAJ6826195.1"/>
    <property type="molecule type" value="Genomic_DNA"/>
</dbReference>
<dbReference type="AlphaFoldDB" id="A0AAX6GD24"/>
<organism evidence="2 3">
    <name type="scientific">Iris pallida</name>
    <name type="common">Sweet iris</name>
    <dbReference type="NCBI Taxonomy" id="29817"/>
    <lineage>
        <taxon>Eukaryota</taxon>
        <taxon>Viridiplantae</taxon>
        <taxon>Streptophyta</taxon>
        <taxon>Embryophyta</taxon>
        <taxon>Tracheophyta</taxon>
        <taxon>Spermatophyta</taxon>
        <taxon>Magnoliopsida</taxon>
        <taxon>Liliopsida</taxon>
        <taxon>Asparagales</taxon>
        <taxon>Iridaceae</taxon>
        <taxon>Iridoideae</taxon>
        <taxon>Irideae</taxon>
        <taxon>Iris</taxon>
    </lineage>
</organism>
<dbReference type="GO" id="GO:0042802">
    <property type="term" value="F:identical protein binding"/>
    <property type="evidence" value="ECO:0007669"/>
    <property type="project" value="TreeGrafter"/>
</dbReference>
<evidence type="ECO:0000259" key="1">
    <source>
        <dbReference type="Pfam" id="PF06418"/>
    </source>
</evidence>
<dbReference type="SUPFAM" id="SSF52540">
    <property type="entry name" value="P-loop containing nucleoside triphosphate hydrolases"/>
    <property type="match status" value="1"/>
</dbReference>
<dbReference type="GO" id="GO:0019856">
    <property type="term" value="P:pyrimidine nucleobase biosynthetic process"/>
    <property type="evidence" value="ECO:0007669"/>
    <property type="project" value="TreeGrafter"/>
</dbReference>
<dbReference type="PANTHER" id="PTHR11550:SF0">
    <property type="entry name" value="CTP SYNTHASE-RELATED"/>
    <property type="match status" value="1"/>
</dbReference>
<dbReference type="Proteomes" id="UP001140949">
    <property type="component" value="Unassembled WGS sequence"/>
</dbReference>
<dbReference type="Gene3D" id="3.40.50.300">
    <property type="entry name" value="P-loop containing nucleotide triphosphate hydrolases"/>
    <property type="match status" value="1"/>
</dbReference>
<protein>
    <submittedName>
        <fullName evidence="2">CTP synthase-like isoform X1</fullName>
    </submittedName>
</protein>
<dbReference type="InterPro" id="IPR004468">
    <property type="entry name" value="CTP_synthase"/>
</dbReference>
<sequence length="113" mass="12694">MGGNTFPFRPFFSRVPFLLRTSLVGEAFSSQDFFATSRASLYEGGYAHIDAIQEWIEQITQVAGDIESMPLIEALGQFSYRVDLSNFCLVHVSLVPVLNIVREQVSILLPFTM</sequence>
<dbReference type="GO" id="GO:0003883">
    <property type="term" value="F:CTP synthase activity"/>
    <property type="evidence" value="ECO:0007669"/>
    <property type="project" value="InterPro"/>
</dbReference>